<organism evidence="3 4">
    <name type="scientific">Streptococcus urinalis 2285-97</name>
    <dbReference type="NCBI Taxonomy" id="764291"/>
    <lineage>
        <taxon>Bacteria</taxon>
        <taxon>Bacillati</taxon>
        <taxon>Bacillota</taxon>
        <taxon>Bacilli</taxon>
        <taxon>Lactobacillales</taxon>
        <taxon>Streptococcaceae</taxon>
        <taxon>Streptococcus</taxon>
    </lineage>
</organism>
<accession>G5KDT5</accession>
<dbReference type="AlphaFoldDB" id="G5KDT5"/>
<dbReference type="CDD" id="cd01743">
    <property type="entry name" value="GATase1_Anthranilate_Synthase"/>
    <property type="match status" value="1"/>
</dbReference>
<dbReference type="SUPFAM" id="SSF52317">
    <property type="entry name" value="Class I glutamine amidotransferase-like"/>
    <property type="match status" value="1"/>
</dbReference>
<reference evidence="3 4" key="1">
    <citation type="journal article" date="2014" name="Int. J. Syst. Evol. Microbiol.">
        <title>Phylogenomics and the dynamic genome evolution of the genus Streptococcus.</title>
        <authorList>
            <consortium name="The Broad Institute Genome Sequencing Platform"/>
            <person name="Richards V.P."/>
            <person name="Palmer S.R."/>
            <person name="Pavinski Bitar P.D."/>
            <person name="Qin X."/>
            <person name="Weinstock G.M."/>
            <person name="Highlander S.K."/>
            <person name="Town C.D."/>
            <person name="Burne R.A."/>
            <person name="Stanhope M.J."/>
        </authorList>
    </citation>
    <scope>NUCLEOTIDE SEQUENCE [LARGE SCALE GENOMIC DNA]</scope>
    <source>
        <strain evidence="3 4">2285-97</strain>
    </source>
</reference>
<dbReference type="RefSeq" id="WP_006740218.1">
    <property type="nucleotide sequence ID" value="NZ_AEUZ02000001.1"/>
</dbReference>
<keyword evidence="4" id="KW-1185">Reference proteome</keyword>
<dbReference type="InterPro" id="IPR050472">
    <property type="entry name" value="Anth_synth/Amidotransfase"/>
</dbReference>
<dbReference type="PRINTS" id="PR00097">
    <property type="entry name" value="ANTSNTHASEII"/>
</dbReference>
<dbReference type="GO" id="GO:0005829">
    <property type="term" value="C:cytosol"/>
    <property type="evidence" value="ECO:0007669"/>
    <property type="project" value="TreeGrafter"/>
</dbReference>
<dbReference type="PANTHER" id="PTHR43418">
    <property type="entry name" value="MULTIFUNCTIONAL TRYPTOPHAN BIOSYNTHESIS PROTEIN-RELATED"/>
    <property type="match status" value="1"/>
</dbReference>
<dbReference type="PANTHER" id="PTHR43418:SF8">
    <property type="entry name" value="SYNTHASE COMPONENT II, PUTATIVE-RELATED"/>
    <property type="match status" value="1"/>
</dbReference>
<evidence type="ECO:0000313" key="3">
    <source>
        <dbReference type="EMBL" id="EHJ57512.1"/>
    </source>
</evidence>
<dbReference type="EMBL" id="AEUZ02000001">
    <property type="protein sequence ID" value="EHJ57512.1"/>
    <property type="molecule type" value="Genomic_DNA"/>
</dbReference>
<keyword evidence="1 3" id="KW-0315">Glutamine amidotransferase</keyword>
<proteinExistence type="predicted"/>
<dbReference type="InterPro" id="IPR017926">
    <property type="entry name" value="GATASE"/>
</dbReference>
<dbReference type="PRINTS" id="PR00096">
    <property type="entry name" value="GATASE"/>
</dbReference>
<dbReference type="GO" id="GO:0016740">
    <property type="term" value="F:transferase activity"/>
    <property type="evidence" value="ECO:0007669"/>
    <property type="project" value="UniProtKB-KW"/>
</dbReference>
<name>G5KDT5_9STRE</name>
<sequence length="192" mass="21592">MLLLIDNHDSFTYNLKQYLSKHDQVLVLKNDDPTLFQVADKANALIYSPGPGRPEEANAMLDMIKTFSKQKPILGVCLGHQALALSFGGKLSLAKEVMHGKEVLIKVDRDSTLFQGLPEQVKVMRYHSYIVSELPKAFQITARTINTNEVMAIEHQSLPLYGLQFHPESIGTPLGQVMIDHFINSINDKRFT</sequence>
<dbReference type="STRING" id="764291.STRUR_1953"/>
<dbReference type="FunFam" id="3.40.50.880:FF:000003">
    <property type="entry name" value="Anthranilate synthase component II"/>
    <property type="match status" value="1"/>
</dbReference>
<protein>
    <submittedName>
        <fullName evidence="3">Glutamine amidotransferase, class I</fullName>
    </submittedName>
</protein>
<dbReference type="InterPro" id="IPR006221">
    <property type="entry name" value="TrpG/PapA_dom"/>
</dbReference>
<dbReference type="GO" id="GO:0004049">
    <property type="term" value="F:anthranilate synthase activity"/>
    <property type="evidence" value="ECO:0007669"/>
    <property type="project" value="TreeGrafter"/>
</dbReference>
<dbReference type="Gene3D" id="3.40.50.880">
    <property type="match status" value="1"/>
</dbReference>
<evidence type="ECO:0000259" key="2">
    <source>
        <dbReference type="Pfam" id="PF00117"/>
    </source>
</evidence>
<gene>
    <name evidence="3" type="ORF">STRUR_1953</name>
</gene>
<comment type="caution">
    <text evidence="3">The sequence shown here is derived from an EMBL/GenBank/DDBJ whole genome shotgun (WGS) entry which is preliminary data.</text>
</comment>
<dbReference type="Pfam" id="PF00117">
    <property type="entry name" value="GATase"/>
    <property type="match status" value="1"/>
</dbReference>
<dbReference type="NCBIfam" id="TIGR00566">
    <property type="entry name" value="trpG_papA"/>
    <property type="match status" value="1"/>
</dbReference>
<dbReference type="Proteomes" id="UP000005388">
    <property type="component" value="Unassembled WGS sequence"/>
</dbReference>
<dbReference type="eggNOG" id="COG0512">
    <property type="taxonomic scope" value="Bacteria"/>
</dbReference>
<evidence type="ECO:0000313" key="4">
    <source>
        <dbReference type="Proteomes" id="UP000005388"/>
    </source>
</evidence>
<feature type="domain" description="Glutamine amidotransferase" evidence="2">
    <location>
        <begin position="3"/>
        <end position="183"/>
    </location>
</feature>
<evidence type="ECO:0000256" key="1">
    <source>
        <dbReference type="ARBA" id="ARBA00022962"/>
    </source>
</evidence>
<dbReference type="GO" id="GO:0000162">
    <property type="term" value="P:L-tryptophan biosynthetic process"/>
    <property type="evidence" value="ECO:0007669"/>
    <property type="project" value="TreeGrafter"/>
</dbReference>
<dbReference type="InterPro" id="IPR029062">
    <property type="entry name" value="Class_I_gatase-like"/>
</dbReference>
<dbReference type="PRINTS" id="PR00099">
    <property type="entry name" value="CPSGATASE"/>
</dbReference>
<dbReference type="PROSITE" id="PS51273">
    <property type="entry name" value="GATASE_TYPE_1"/>
    <property type="match status" value="1"/>
</dbReference>